<reference evidence="2" key="1">
    <citation type="submission" date="2016-10" db="EMBL/GenBank/DDBJ databases">
        <authorList>
            <person name="Varghese N."/>
            <person name="Submissions S."/>
        </authorList>
    </citation>
    <scope>NUCLEOTIDE SEQUENCE [LARGE SCALE GENOMIC DNA]</scope>
    <source>
        <strain evidence="2">DSM 4002</strain>
    </source>
</reference>
<accession>A0A1I4WV46</accession>
<evidence type="ECO:0000313" key="1">
    <source>
        <dbReference type="EMBL" id="SFN17335.1"/>
    </source>
</evidence>
<keyword evidence="2" id="KW-1185">Reference proteome</keyword>
<dbReference type="AlphaFoldDB" id="A0A1I4WV46"/>
<dbReference type="RefSeq" id="WP_024980810.1">
    <property type="nucleotide sequence ID" value="NZ_CBCRUM010000013.1"/>
</dbReference>
<dbReference type="EMBL" id="FOUT01000007">
    <property type="protein sequence ID" value="SFN17335.1"/>
    <property type="molecule type" value="Genomic_DNA"/>
</dbReference>
<dbReference type="Proteomes" id="UP000182961">
    <property type="component" value="Unassembled WGS sequence"/>
</dbReference>
<evidence type="ECO:0000313" key="2">
    <source>
        <dbReference type="Proteomes" id="UP000182961"/>
    </source>
</evidence>
<dbReference type="eggNOG" id="ENOG502ZKUT">
    <property type="taxonomic scope" value="Bacteria"/>
</dbReference>
<sequence length="243" mass="27598">MKKTKAKTLFLFLSTQLLLGQVQEEGKMIKGKIITNSGIFTEIEVVNLASEKSTKVDTNGEFEIKVNIADVLIFASKNFQAYKKIIHKEDLLNDYVTIKMTPKAIELDEVVINQYANINSRALGIIPKNQRTYTVAERRLASGSGGISGIINTLSGRKDMLKKNLEVEKKETNLEKIKRWFTTEDYQKTFHITDDKINAFQYYCIENSALAKLIESNNKAQILLAMLQLAVTFNELQTNDHQN</sequence>
<name>A0A1I4WV46_9FLAO</name>
<evidence type="ECO:0008006" key="3">
    <source>
        <dbReference type="Google" id="ProtNLM"/>
    </source>
</evidence>
<proteinExistence type="predicted"/>
<organism evidence="1 2">
    <name type="scientific">Flavobacterium succinicans</name>
    <dbReference type="NCBI Taxonomy" id="29536"/>
    <lineage>
        <taxon>Bacteria</taxon>
        <taxon>Pseudomonadati</taxon>
        <taxon>Bacteroidota</taxon>
        <taxon>Flavobacteriia</taxon>
        <taxon>Flavobacteriales</taxon>
        <taxon>Flavobacteriaceae</taxon>
        <taxon>Flavobacterium</taxon>
    </lineage>
</organism>
<gene>
    <name evidence="1" type="ORF">SAMN05444143_107121</name>
</gene>
<protein>
    <recommendedName>
        <fullName evidence="3">CarboxypepD_reg-like domain-containing protein</fullName>
    </recommendedName>
</protein>